<reference evidence="1" key="1">
    <citation type="submission" date="2016-12" db="EMBL/GenBank/DDBJ databases">
        <title>Draft genome of Streptococcus lactarius CCUG 66490T type strain.</title>
        <authorList>
            <person name="Salva-Serra F."/>
            <person name="Engstrom-Jakobsson H."/>
            <person name="Thorell K."/>
            <person name="Gomila M."/>
            <person name="Gonzales-Siles L."/>
            <person name="Busquets A."/>
            <person name="Jaen-Luchoro D."/>
            <person name="Karlsson R."/>
            <person name="Kristiansson E."/>
            <person name="Moore E."/>
        </authorList>
    </citation>
    <scope>NUCLEOTIDE SEQUENCE</scope>
    <source>
        <strain evidence="1">CCUG 66490</strain>
    </source>
</reference>
<dbReference type="PANTHER" id="PTHR43434">
    <property type="entry name" value="PHOSPHOGLYCOLATE PHOSPHATASE"/>
    <property type="match status" value="1"/>
</dbReference>
<dbReference type="GO" id="GO:0004713">
    <property type="term" value="F:protein tyrosine kinase activity"/>
    <property type="evidence" value="ECO:0007669"/>
    <property type="project" value="TreeGrafter"/>
</dbReference>
<dbReference type="RefSeq" id="WP_200772357.1">
    <property type="nucleotide sequence ID" value="NZ_CP072329.1"/>
</dbReference>
<organism evidence="1 4">
    <name type="scientific">Streptococcus lactarius</name>
    <dbReference type="NCBI Taxonomy" id="684066"/>
    <lineage>
        <taxon>Bacteria</taxon>
        <taxon>Bacillati</taxon>
        <taxon>Bacillota</taxon>
        <taxon>Bacilli</taxon>
        <taxon>Lactobacillales</taxon>
        <taxon>Streptococcaceae</taxon>
        <taxon>Streptococcus</taxon>
    </lineage>
</organism>
<keyword evidence="3" id="KW-1185">Reference proteome</keyword>
<name>A0A9X0WQ90_9STRE</name>
<dbReference type="InterPro" id="IPR041492">
    <property type="entry name" value="HAD_2"/>
</dbReference>
<dbReference type="Gene3D" id="3.40.50.1000">
    <property type="entry name" value="HAD superfamily/HAD-like"/>
    <property type="match status" value="1"/>
</dbReference>
<protein>
    <submittedName>
        <fullName evidence="2">HAD hydrolase-like protein</fullName>
    </submittedName>
    <submittedName>
        <fullName evidence="1">Phosphoglycolate phosphatase</fullName>
    </submittedName>
</protein>
<dbReference type="InterPro" id="IPR036412">
    <property type="entry name" value="HAD-like_sf"/>
</dbReference>
<evidence type="ECO:0000313" key="1">
    <source>
        <dbReference type="EMBL" id="MBK4779271.1"/>
    </source>
</evidence>
<dbReference type="SFLD" id="SFLDS00003">
    <property type="entry name" value="Haloacid_Dehalogenase"/>
    <property type="match status" value="1"/>
</dbReference>
<dbReference type="Pfam" id="PF13419">
    <property type="entry name" value="HAD_2"/>
    <property type="match status" value="1"/>
</dbReference>
<evidence type="ECO:0000313" key="3">
    <source>
        <dbReference type="Proteomes" id="UP000676511"/>
    </source>
</evidence>
<dbReference type="SUPFAM" id="SSF56784">
    <property type="entry name" value="HAD-like"/>
    <property type="match status" value="1"/>
</dbReference>
<evidence type="ECO:0000313" key="2">
    <source>
        <dbReference type="EMBL" id="QUB38894.1"/>
    </source>
</evidence>
<gene>
    <name evidence="1" type="ORF">BTU61_03545</name>
    <name evidence="2" type="ORF">J4854_10210</name>
</gene>
<dbReference type="Proteomes" id="UP000676511">
    <property type="component" value="Chromosome"/>
</dbReference>
<dbReference type="PANTHER" id="PTHR43434:SF20">
    <property type="entry name" value="5'-NUCLEOTIDASE"/>
    <property type="match status" value="1"/>
</dbReference>
<reference evidence="2 3" key="2">
    <citation type="submission" date="2021-03" db="EMBL/GenBank/DDBJ databases">
        <title>Human Oral Microbial Genomes.</title>
        <authorList>
            <person name="Johnston C.D."/>
            <person name="Chen T."/>
            <person name="Dewhirst F.E."/>
        </authorList>
    </citation>
    <scope>NUCLEOTIDE SEQUENCE [LARGE SCALE GENOMIC DNA]</scope>
    <source>
        <strain evidence="2 3">CCUG 66490</strain>
    </source>
</reference>
<dbReference type="Proteomes" id="UP001138780">
    <property type="component" value="Unassembled WGS sequence"/>
</dbReference>
<dbReference type="SFLD" id="SFLDG01129">
    <property type="entry name" value="C1.5:_HAD__Beta-PGM__Phosphata"/>
    <property type="match status" value="1"/>
</dbReference>
<dbReference type="EMBL" id="MRXX01000004">
    <property type="protein sequence ID" value="MBK4779271.1"/>
    <property type="molecule type" value="Genomic_DNA"/>
</dbReference>
<proteinExistence type="predicted"/>
<dbReference type="InterPro" id="IPR050155">
    <property type="entry name" value="HAD-like_hydrolase_sf"/>
</dbReference>
<dbReference type="GO" id="GO:0005829">
    <property type="term" value="C:cytosol"/>
    <property type="evidence" value="ECO:0007669"/>
    <property type="project" value="TreeGrafter"/>
</dbReference>
<dbReference type="EMBL" id="CP072329">
    <property type="protein sequence ID" value="QUB38894.1"/>
    <property type="molecule type" value="Genomic_DNA"/>
</dbReference>
<dbReference type="SFLD" id="SFLDG01135">
    <property type="entry name" value="C1.5.6:_HAD__Beta-PGM__Phospha"/>
    <property type="match status" value="1"/>
</dbReference>
<dbReference type="InterPro" id="IPR023214">
    <property type="entry name" value="HAD_sf"/>
</dbReference>
<accession>A0A9X0WQ90</accession>
<dbReference type="AlphaFoldDB" id="A0A9X0WQ90"/>
<evidence type="ECO:0000313" key="4">
    <source>
        <dbReference type="Proteomes" id="UP001138780"/>
    </source>
</evidence>
<sequence length="209" mass="23270">MQALLFDLDGTLVDSSKGIANSFQHTFDVLKVPEPDAKTIRSFMGPPLISSFEATLPEDLVDQAVTIYRQYYHEKGQYESTLFSHITEALTALKNEGLQLYVTTSKYEPVALQMCQDLEIATYFNGIYGSSLDRVHKADVIQYALSSNSIPRDQALIIGDTKFDLIGGQTVGIKTMAVTWGFGDLDDLLLYSPDYICHTPLEILSTLKK</sequence>
<dbReference type="InterPro" id="IPR023198">
    <property type="entry name" value="PGP-like_dom2"/>
</dbReference>
<dbReference type="Gene3D" id="1.10.150.240">
    <property type="entry name" value="Putative phosphatase, domain 2"/>
    <property type="match status" value="1"/>
</dbReference>